<protein>
    <submittedName>
        <fullName evidence="1">DUF937 domain-containing protein</fullName>
    </submittedName>
</protein>
<dbReference type="RefSeq" id="WP_168571652.1">
    <property type="nucleotide sequence ID" value="NZ_CP051167.1"/>
</dbReference>
<dbReference type="EMBL" id="CP051167">
    <property type="protein sequence ID" value="QIZ73506.1"/>
    <property type="molecule type" value="Genomic_DNA"/>
</dbReference>
<name>A0A6H1U504_9CYAN</name>
<accession>A0A6H1U504</accession>
<gene>
    <name evidence="1" type="ORF">HCG48_25310</name>
</gene>
<dbReference type="KEGG" id="oxy:HCG48_25310"/>
<evidence type="ECO:0000313" key="1">
    <source>
        <dbReference type="EMBL" id="QIZ73506.1"/>
    </source>
</evidence>
<dbReference type="AlphaFoldDB" id="A0A6H1U504"/>
<proteinExistence type="predicted"/>
<reference evidence="1 2" key="1">
    <citation type="submission" date="2020-04" db="EMBL/GenBank/DDBJ databases">
        <authorList>
            <person name="Basu S."/>
            <person name="Maruthanayagam V."/>
            <person name="Chakraborty S."/>
            <person name="Pramanik A."/>
            <person name="Mukherjee J."/>
            <person name="Brink B."/>
        </authorList>
    </citation>
    <scope>NUCLEOTIDE SEQUENCE [LARGE SCALE GENOMIC DNA]</scope>
    <source>
        <strain evidence="1 2">AP17</strain>
    </source>
</reference>
<evidence type="ECO:0000313" key="2">
    <source>
        <dbReference type="Proteomes" id="UP000500857"/>
    </source>
</evidence>
<dbReference type="Proteomes" id="UP000500857">
    <property type="component" value="Chromosome"/>
</dbReference>
<sequence length="176" mass="18345">MGLFDQIIGAIDSSDRQANPSQLGAILSTVQHLTRNTNADLSTTQTAISIVGSYVRSALQEKRATEGEQTASSIVNHFAGTSANPQAIAALFSSSQVSQLIEAIGAKTGLDPSQIQMMLPILIPVVLNLLRTGANTDNPEAEGNPVLNSFLDADGDGDVDIADALNLAGGFLNRGR</sequence>
<keyword evidence="2" id="KW-1185">Reference proteome</keyword>
<organism evidence="1 2">
    <name type="scientific">Oxynema aestuarii AP17</name>
    <dbReference type="NCBI Taxonomy" id="2064643"/>
    <lineage>
        <taxon>Bacteria</taxon>
        <taxon>Bacillati</taxon>
        <taxon>Cyanobacteriota</taxon>
        <taxon>Cyanophyceae</taxon>
        <taxon>Oscillatoriophycideae</taxon>
        <taxon>Oscillatoriales</taxon>
        <taxon>Oscillatoriaceae</taxon>
        <taxon>Oxynema</taxon>
        <taxon>Oxynema aestuarii</taxon>
    </lineage>
</organism>